<dbReference type="InterPro" id="IPR039399">
    <property type="entry name" value="Deltex_C_sf"/>
</dbReference>
<dbReference type="GO" id="GO:0005737">
    <property type="term" value="C:cytoplasm"/>
    <property type="evidence" value="ECO:0007669"/>
    <property type="project" value="UniProtKB-SubCell"/>
</dbReference>
<dbReference type="Pfam" id="PF18102">
    <property type="entry name" value="DTC"/>
    <property type="match status" value="1"/>
</dbReference>
<dbReference type="AlphaFoldDB" id="A0A3P6R317"/>
<evidence type="ECO:0000256" key="5">
    <source>
        <dbReference type="RuleBase" id="RU367105"/>
    </source>
</evidence>
<gene>
    <name evidence="7" type="ORF">ASIM_LOCUS12616</name>
</gene>
<dbReference type="UniPathway" id="UPA00143"/>
<evidence type="ECO:0000256" key="4">
    <source>
        <dbReference type="ARBA" id="ARBA00022723"/>
    </source>
</evidence>
<dbReference type="GO" id="GO:0007219">
    <property type="term" value="P:Notch signaling pathway"/>
    <property type="evidence" value="ECO:0007669"/>
    <property type="project" value="InterPro"/>
</dbReference>
<comment type="catalytic activity">
    <reaction evidence="1 5">
        <text>S-ubiquitinyl-[E2 ubiquitin-conjugating enzyme]-L-cysteine + [acceptor protein]-L-lysine = [E2 ubiquitin-conjugating enzyme]-L-cysteine + N(6)-ubiquitinyl-[acceptor protein]-L-lysine.</text>
        <dbReference type="EC" id="2.3.2.27"/>
    </reaction>
</comment>
<evidence type="ECO:0000256" key="3">
    <source>
        <dbReference type="ARBA" id="ARBA00022679"/>
    </source>
</evidence>
<dbReference type="PANTHER" id="PTHR12622">
    <property type="entry name" value="DELTEX-RELATED"/>
    <property type="match status" value="1"/>
</dbReference>
<keyword evidence="4 5" id="KW-0479">Metal-binding</keyword>
<dbReference type="InterPro" id="IPR039396">
    <property type="entry name" value="Deltex_C"/>
</dbReference>
<keyword evidence="3 5" id="KW-0808">Transferase</keyword>
<keyword evidence="5" id="KW-0963">Cytoplasm</keyword>
<dbReference type="EC" id="2.3.2.27" evidence="5"/>
<keyword evidence="5" id="KW-0862">Zinc</keyword>
<dbReference type="Proteomes" id="UP000267096">
    <property type="component" value="Unassembled WGS sequence"/>
</dbReference>
<keyword evidence="8" id="KW-1185">Reference proteome</keyword>
<keyword evidence="5" id="KW-0863">Zinc-finger</keyword>
<comment type="subcellular location">
    <subcellularLocation>
        <location evidence="5">Cytoplasm</location>
    </subcellularLocation>
</comment>
<dbReference type="EMBL" id="UYRR01031219">
    <property type="protein sequence ID" value="VDK47765.1"/>
    <property type="molecule type" value="Genomic_DNA"/>
</dbReference>
<dbReference type="GO" id="GO:0016567">
    <property type="term" value="P:protein ubiquitination"/>
    <property type="evidence" value="ECO:0007669"/>
    <property type="project" value="UniProtKB-UniRule"/>
</dbReference>
<dbReference type="OrthoDB" id="527344at2759"/>
<comment type="similarity">
    <text evidence="5">Belongs to the Deltex family.</text>
</comment>
<dbReference type="Gene3D" id="3.30.390.130">
    <property type="match status" value="1"/>
</dbReference>
<sequence length="161" mass="18739">MQKSFEKLQAQCPTCRMWYGVPRGNQPLNAHMHVEERRGKIPGFENCKSYFEIFYNIPSGIQTRDHPRPGNYYHGTSRTAYLPNNEQGQKVLELFKLAFRYRLMFTVGDSVTTGRTDVVVWNSIHNKTSVYGGPQKFVCFLVNAFCKNFLFDNFSFSWISN</sequence>
<proteinExistence type="inferred from homology"/>
<evidence type="ECO:0000313" key="7">
    <source>
        <dbReference type="EMBL" id="VDK47765.1"/>
    </source>
</evidence>
<dbReference type="GO" id="GO:0008270">
    <property type="term" value="F:zinc ion binding"/>
    <property type="evidence" value="ECO:0007669"/>
    <property type="project" value="UniProtKB-KW"/>
</dbReference>
<evidence type="ECO:0000256" key="1">
    <source>
        <dbReference type="ARBA" id="ARBA00000900"/>
    </source>
</evidence>
<dbReference type="CDD" id="cd09633">
    <property type="entry name" value="Deltex_C"/>
    <property type="match status" value="1"/>
</dbReference>
<name>A0A3P6R317_ANISI</name>
<evidence type="ECO:0000256" key="2">
    <source>
        <dbReference type="ARBA" id="ARBA00004906"/>
    </source>
</evidence>
<evidence type="ECO:0000259" key="6">
    <source>
        <dbReference type="Pfam" id="PF18102"/>
    </source>
</evidence>
<organism evidence="7 8">
    <name type="scientific">Anisakis simplex</name>
    <name type="common">Herring worm</name>
    <dbReference type="NCBI Taxonomy" id="6269"/>
    <lineage>
        <taxon>Eukaryota</taxon>
        <taxon>Metazoa</taxon>
        <taxon>Ecdysozoa</taxon>
        <taxon>Nematoda</taxon>
        <taxon>Chromadorea</taxon>
        <taxon>Rhabditida</taxon>
        <taxon>Spirurina</taxon>
        <taxon>Ascaridomorpha</taxon>
        <taxon>Ascaridoidea</taxon>
        <taxon>Anisakidae</taxon>
        <taxon>Anisakis</taxon>
        <taxon>Anisakis simplex complex</taxon>
    </lineage>
</organism>
<accession>A0A3P6R317</accession>
<dbReference type="GO" id="GO:0061630">
    <property type="term" value="F:ubiquitin protein ligase activity"/>
    <property type="evidence" value="ECO:0007669"/>
    <property type="project" value="UniProtKB-UniRule"/>
</dbReference>
<feature type="domain" description="Deltex C-terminal" evidence="6">
    <location>
        <begin position="24"/>
        <end position="137"/>
    </location>
</feature>
<dbReference type="InterPro" id="IPR039398">
    <property type="entry name" value="Deltex_fam"/>
</dbReference>
<reference evidence="7 8" key="1">
    <citation type="submission" date="2018-11" db="EMBL/GenBank/DDBJ databases">
        <authorList>
            <consortium name="Pathogen Informatics"/>
        </authorList>
    </citation>
    <scope>NUCLEOTIDE SEQUENCE [LARGE SCALE GENOMIC DNA]</scope>
</reference>
<protein>
    <recommendedName>
        <fullName evidence="5">E3 ubiquitin-protein ligase</fullName>
        <ecNumber evidence="5">2.3.2.27</ecNumber>
    </recommendedName>
</protein>
<comment type="pathway">
    <text evidence="2 5">Protein modification; protein ubiquitination.</text>
</comment>
<evidence type="ECO:0000313" key="8">
    <source>
        <dbReference type="Proteomes" id="UP000267096"/>
    </source>
</evidence>